<feature type="repeat" description="WD" evidence="3">
    <location>
        <begin position="165"/>
        <end position="206"/>
    </location>
</feature>
<dbReference type="CDD" id="cd00200">
    <property type="entry name" value="WD40"/>
    <property type="match status" value="1"/>
</dbReference>
<keyword evidence="1 3" id="KW-0853">WD repeat</keyword>
<evidence type="ECO:0000313" key="5">
    <source>
        <dbReference type="Proteomes" id="UP000011668"/>
    </source>
</evidence>
<protein>
    <submittedName>
        <fullName evidence="4">WD40 domain-containing protein</fullName>
    </submittedName>
</protein>
<keyword evidence="5" id="KW-1185">Reference proteome</keyword>
<dbReference type="InterPro" id="IPR019775">
    <property type="entry name" value="WD40_repeat_CS"/>
</dbReference>
<name>L8WGZ5_THACA</name>
<evidence type="ECO:0000256" key="3">
    <source>
        <dbReference type="PROSITE-ProRule" id="PRU00221"/>
    </source>
</evidence>
<dbReference type="InterPro" id="IPR036322">
    <property type="entry name" value="WD40_repeat_dom_sf"/>
</dbReference>
<dbReference type="OrthoDB" id="538223at2759"/>
<dbReference type="EMBL" id="AFRT01004599">
    <property type="protein sequence ID" value="ELU36002.1"/>
    <property type="molecule type" value="Genomic_DNA"/>
</dbReference>
<dbReference type="InterPro" id="IPR020472">
    <property type="entry name" value="WD40_PAC1"/>
</dbReference>
<dbReference type="SMART" id="SM00320">
    <property type="entry name" value="WD40"/>
    <property type="match status" value="6"/>
</dbReference>
<dbReference type="AlphaFoldDB" id="L8WGZ5"/>
<dbReference type="OMA" id="RCWINDA"/>
<evidence type="ECO:0000256" key="2">
    <source>
        <dbReference type="ARBA" id="ARBA00022737"/>
    </source>
</evidence>
<sequence>MAVSFDGTHLASSGRGSIFQVWDIRLGEVIFDLLGGHTQSESVGSIGFSSNGAWLASGSDSGTICIWDIAGGGALISTIHEHTGQINQVLFSPINKLLASASNDGSICLWNLNEGEQPSLHSRFYGDDFWDVSFSTDGLQFASGGSGCTIRLRSTKTGTLLVGPLEGHEAPIGCVRFSPNGSYLVSSAIDRTVRVWDTHDGTLLAGPFPIDSSVHSSQSVSLSLDPQGSSLAYATTDAKIQVIDTHSGTLVSGPFSGHTADVNSVHFLPNSTQLISGSADGTIRIWDTRIFLTRRCPSGVRFG</sequence>
<dbReference type="SUPFAM" id="SSF50978">
    <property type="entry name" value="WD40 repeat-like"/>
    <property type="match status" value="1"/>
</dbReference>
<dbReference type="PROSITE" id="PS50294">
    <property type="entry name" value="WD_REPEATS_REGION"/>
    <property type="match status" value="4"/>
</dbReference>
<reference evidence="4 5" key="1">
    <citation type="journal article" date="2013" name="Nat. Commun.">
        <title>The evolution and pathogenic mechanisms of the rice sheath blight pathogen.</title>
        <authorList>
            <person name="Zheng A."/>
            <person name="Lin R."/>
            <person name="Xu L."/>
            <person name="Qin P."/>
            <person name="Tang C."/>
            <person name="Ai P."/>
            <person name="Zhang D."/>
            <person name="Liu Y."/>
            <person name="Sun Z."/>
            <person name="Feng H."/>
            <person name="Wang Y."/>
            <person name="Chen Y."/>
            <person name="Liang X."/>
            <person name="Fu R."/>
            <person name="Li Q."/>
            <person name="Zhang J."/>
            <person name="Yu X."/>
            <person name="Xie Z."/>
            <person name="Ding L."/>
            <person name="Guan P."/>
            <person name="Tang J."/>
            <person name="Liang Y."/>
            <person name="Wang S."/>
            <person name="Deng Q."/>
            <person name="Li S."/>
            <person name="Zhu J."/>
            <person name="Wang L."/>
            <person name="Liu H."/>
            <person name="Li P."/>
        </authorList>
    </citation>
    <scope>NUCLEOTIDE SEQUENCE [LARGE SCALE GENOMIC DNA]</scope>
    <source>
        <strain evidence="5">AG-1 IA</strain>
    </source>
</reference>
<evidence type="ECO:0000256" key="1">
    <source>
        <dbReference type="ARBA" id="ARBA00022574"/>
    </source>
</evidence>
<evidence type="ECO:0000313" key="4">
    <source>
        <dbReference type="EMBL" id="ELU36002.1"/>
    </source>
</evidence>
<proteinExistence type="predicted"/>
<feature type="repeat" description="WD" evidence="3">
    <location>
        <begin position="255"/>
        <end position="289"/>
    </location>
</feature>
<dbReference type="PROSITE" id="PS50082">
    <property type="entry name" value="WD_REPEATS_2"/>
    <property type="match status" value="4"/>
</dbReference>
<accession>L8WGZ5</accession>
<feature type="repeat" description="WD" evidence="3">
    <location>
        <begin position="79"/>
        <end position="120"/>
    </location>
</feature>
<dbReference type="STRING" id="983506.L8WGZ5"/>
<dbReference type="GO" id="GO:1990234">
    <property type="term" value="C:transferase complex"/>
    <property type="evidence" value="ECO:0007669"/>
    <property type="project" value="UniProtKB-ARBA"/>
</dbReference>
<dbReference type="PANTHER" id="PTHR22847">
    <property type="entry name" value="WD40 REPEAT PROTEIN"/>
    <property type="match status" value="1"/>
</dbReference>
<dbReference type="InterPro" id="IPR015943">
    <property type="entry name" value="WD40/YVTN_repeat-like_dom_sf"/>
</dbReference>
<comment type="caution">
    <text evidence="4">The sequence shown here is derived from an EMBL/GenBank/DDBJ whole genome shotgun (WGS) entry which is preliminary data.</text>
</comment>
<dbReference type="PROSITE" id="PS00678">
    <property type="entry name" value="WD_REPEATS_1"/>
    <property type="match status" value="2"/>
</dbReference>
<dbReference type="InterPro" id="IPR001680">
    <property type="entry name" value="WD40_rpt"/>
</dbReference>
<dbReference type="HOGENOM" id="CLU_000288_57_33_1"/>
<dbReference type="PRINTS" id="PR00320">
    <property type="entry name" value="GPROTEINBRPT"/>
</dbReference>
<organism evidence="4 5">
    <name type="scientific">Thanatephorus cucumeris (strain AG1-IA)</name>
    <name type="common">Rice sheath blight fungus</name>
    <name type="synonym">Rhizoctonia solani</name>
    <dbReference type="NCBI Taxonomy" id="983506"/>
    <lineage>
        <taxon>Eukaryota</taxon>
        <taxon>Fungi</taxon>
        <taxon>Dikarya</taxon>
        <taxon>Basidiomycota</taxon>
        <taxon>Agaricomycotina</taxon>
        <taxon>Agaricomycetes</taxon>
        <taxon>Cantharellales</taxon>
        <taxon>Ceratobasidiaceae</taxon>
        <taxon>Rhizoctonia</taxon>
        <taxon>Rhizoctonia solani AG-1</taxon>
    </lineage>
</organism>
<dbReference type="Pfam" id="PF00400">
    <property type="entry name" value="WD40"/>
    <property type="match status" value="5"/>
</dbReference>
<dbReference type="PANTHER" id="PTHR22847:SF637">
    <property type="entry name" value="WD REPEAT DOMAIN 5B"/>
    <property type="match status" value="1"/>
</dbReference>
<feature type="repeat" description="WD" evidence="3">
    <location>
        <begin position="36"/>
        <end position="77"/>
    </location>
</feature>
<gene>
    <name evidence="4" type="ORF">AG1IA_09968</name>
</gene>
<dbReference type="Gene3D" id="2.130.10.10">
    <property type="entry name" value="YVTN repeat-like/Quinoprotein amine dehydrogenase"/>
    <property type="match status" value="3"/>
</dbReference>
<dbReference type="Proteomes" id="UP000011668">
    <property type="component" value="Unassembled WGS sequence"/>
</dbReference>
<keyword evidence="2" id="KW-0677">Repeat</keyword>